<evidence type="ECO:0000256" key="2">
    <source>
        <dbReference type="ARBA" id="ARBA00023015"/>
    </source>
</evidence>
<dbReference type="InterPro" id="IPR057520">
    <property type="entry name" value="GRHL1/CP2_C"/>
</dbReference>
<feature type="non-terminal residue" evidence="8">
    <location>
        <position position="557"/>
    </location>
</feature>
<evidence type="ECO:0000256" key="1">
    <source>
        <dbReference type="ARBA" id="ARBA00004123"/>
    </source>
</evidence>
<gene>
    <name evidence="8" type="ORF">MSPICULIGERA_LOCUS14440</name>
</gene>
<evidence type="ECO:0000313" key="9">
    <source>
        <dbReference type="Proteomes" id="UP001177023"/>
    </source>
</evidence>
<evidence type="ECO:0000256" key="3">
    <source>
        <dbReference type="ARBA" id="ARBA00023125"/>
    </source>
</evidence>
<evidence type="ECO:0000256" key="5">
    <source>
        <dbReference type="ARBA" id="ARBA00023242"/>
    </source>
</evidence>
<dbReference type="GO" id="GO:0005634">
    <property type="term" value="C:nucleus"/>
    <property type="evidence" value="ECO:0007669"/>
    <property type="project" value="UniProtKB-SubCell"/>
</dbReference>
<feature type="domain" description="Grh/CP2 DB" evidence="7">
    <location>
        <begin position="192"/>
        <end position="421"/>
    </location>
</feature>
<dbReference type="PANTHER" id="PTHR11037:SF20">
    <property type="entry name" value="PROTEIN GRAINYHEAD"/>
    <property type="match status" value="1"/>
</dbReference>
<evidence type="ECO:0000256" key="4">
    <source>
        <dbReference type="ARBA" id="ARBA00023163"/>
    </source>
</evidence>
<reference evidence="8" key="1">
    <citation type="submission" date="2023-06" db="EMBL/GenBank/DDBJ databases">
        <authorList>
            <person name="Delattre M."/>
        </authorList>
    </citation>
    <scope>NUCLEOTIDE SEQUENCE</scope>
    <source>
        <strain evidence="8">AF72</strain>
    </source>
</reference>
<keyword evidence="4" id="KW-0804">Transcription</keyword>
<protein>
    <recommendedName>
        <fullName evidence="7">Grh/CP2 DB domain-containing protein</fullName>
    </recommendedName>
</protein>
<dbReference type="InterPro" id="IPR007604">
    <property type="entry name" value="CP2"/>
</dbReference>
<dbReference type="PROSITE" id="PS51968">
    <property type="entry name" value="GRH_CP2_DB"/>
    <property type="match status" value="1"/>
</dbReference>
<comment type="subcellular location">
    <subcellularLocation>
        <location evidence="1 6">Nucleus</location>
    </subcellularLocation>
</comment>
<dbReference type="GO" id="GO:0000978">
    <property type="term" value="F:RNA polymerase II cis-regulatory region sequence-specific DNA binding"/>
    <property type="evidence" value="ECO:0007669"/>
    <property type="project" value="TreeGrafter"/>
</dbReference>
<name>A0AA36CXQ2_9BILA</name>
<evidence type="ECO:0000259" key="7">
    <source>
        <dbReference type="PROSITE" id="PS51968"/>
    </source>
</evidence>
<keyword evidence="2" id="KW-0805">Transcription regulation</keyword>
<proteinExistence type="predicted"/>
<sequence>MSGSFQLEQNSVIKTAPGPRQLEMKHEPIEQLLPNPLSSSFQVQDLTKMQLNPDYYQTQNMRGYSVYQDFNTLGALSNNGLLSQSNGLPAAYYYPQNVIQQDWTRQDSYQQQYRTSALQYAADPQVHNDTRAYKLPVTDMPSPVDSGIGADLSMMTTTKDEFFATADSMSLERPERALSHRDSPIIIPKLHNTLGFQYVLEAPISTSIRKDDDRMTYVNKGQFYTVTLDYIPDPLKPLKSQIVKTHLMVVFRDEKTYEEEIKTWRLWHQRQHSPKARILDIDLKNSTGMTSPITEKANNAYEFLWNPTESPVKICIAVQCLSTDFSNQKGVKGLPLHVQIDTYDEDDANQRPFHRGYCQIKVFCDKGAERKLRDEDKRAQKRKMAGSLAGRKKTDGEYHESCDRSEFYHMRELDKPAAFFIAPEDYDRKFIDGAPIGYDLDIETTAGRRRMERLMLYVKKQEESIYLPLHIVPPNLSGLVIGISNKFQIDAEKISGVYKRCAKGITVRMDDDMLRHYENEETFIIDVETSPDDPSMYSIFLIENPPSGPAPIYDHQA</sequence>
<keyword evidence="5 6" id="KW-0539">Nucleus</keyword>
<accession>A0AA36CXQ2</accession>
<evidence type="ECO:0000313" key="8">
    <source>
        <dbReference type="EMBL" id="CAJ0576141.1"/>
    </source>
</evidence>
<dbReference type="Pfam" id="PF25416">
    <property type="entry name" value="GRHL1_C"/>
    <property type="match status" value="1"/>
</dbReference>
<dbReference type="InterPro" id="IPR040167">
    <property type="entry name" value="TF_CP2-like"/>
</dbReference>
<keyword evidence="3 6" id="KW-0238">DNA-binding</keyword>
<evidence type="ECO:0000256" key="6">
    <source>
        <dbReference type="PROSITE-ProRule" id="PRU01313"/>
    </source>
</evidence>
<dbReference type="GO" id="GO:0001228">
    <property type="term" value="F:DNA-binding transcription activator activity, RNA polymerase II-specific"/>
    <property type="evidence" value="ECO:0007669"/>
    <property type="project" value="TreeGrafter"/>
</dbReference>
<dbReference type="Proteomes" id="UP001177023">
    <property type="component" value="Unassembled WGS sequence"/>
</dbReference>
<organism evidence="8 9">
    <name type="scientific">Mesorhabditis spiculigera</name>
    <dbReference type="NCBI Taxonomy" id="96644"/>
    <lineage>
        <taxon>Eukaryota</taxon>
        <taxon>Metazoa</taxon>
        <taxon>Ecdysozoa</taxon>
        <taxon>Nematoda</taxon>
        <taxon>Chromadorea</taxon>
        <taxon>Rhabditida</taxon>
        <taxon>Rhabditina</taxon>
        <taxon>Rhabditomorpha</taxon>
        <taxon>Rhabditoidea</taxon>
        <taxon>Rhabditidae</taxon>
        <taxon>Mesorhabditinae</taxon>
        <taxon>Mesorhabditis</taxon>
    </lineage>
</organism>
<dbReference type="PANTHER" id="PTHR11037">
    <property type="entry name" value="TRANSCRIPTION FACTOR CP2"/>
    <property type="match status" value="1"/>
</dbReference>
<dbReference type="EMBL" id="CATQJA010002642">
    <property type="protein sequence ID" value="CAJ0576141.1"/>
    <property type="molecule type" value="Genomic_DNA"/>
</dbReference>
<dbReference type="Pfam" id="PF04516">
    <property type="entry name" value="CP2"/>
    <property type="match status" value="1"/>
</dbReference>
<keyword evidence="9" id="KW-1185">Reference proteome</keyword>
<dbReference type="AlphaFoldDB" id="A0AA36CXQ2"/>
<comment type="caution">
    <text evidence="8">The sequence shown here is derived from an EMBL/GenBank/DDBJ whole genome shotgun (WGS) entry which is preliminary data.</text>
</comment>